<sequence>MSVSLTKGGNISLEKVAPGMTHACVGLGWDPRTTDGAPFDLDASAVLLGVDGKAVSAQIHRSAAVRVGLSCAREPRVWPLICENGYLWHGLVRGEALSPCG</sequence>
<dbReference type="Gene3D" id="2.60.60.30">
    <property type="entry name" value="sav2460 like domains"/>
    <property type="match status" value="1"/>
</dbReference>
<dbReference type="RefSeq" id="WP_129188771.1">
    <property type="nucleotide sequence ID" value="NZ_CP035493.1"/>
</dbReference>
<evidence type="ECO:0000313" key="3">
    <source>
        <dbReference type="Proteomes" id="UP000292118"/>
    </source>
</evidence>
<evidence type="ECO:0000313" key="2">
    <source>
        <dbReference type="EMBL" id="QAY70734.1"/>
    </source>
</evidence>
<name>A0A4P6F549_9MICO</name>
<organism evidence="2 3">
    <name type="scientific">Xylanimonas protaetiae</name>
    <dbReference type="NCBI Taxonomy" id="2509457"/>
    <lineage>
        <taxon>Bacteria</taxon>
        <taxon>Bacillati</taxon>
        <taxon>Actinomycetota</taxon>
        <taxon>Actinomycetes</taxon>
        <taxon>Micrococcales</taxon>
        <taxon>Promicromonosporaceae</taxon>
        <taxon>Xylanimonas</taxon>
    </lineage>
</organism>
<dbReference type="KEGG" id="xya:ET471_12470"/>
<gene>
    <name evidence="2" type="ORF">ET471_12470</name>
</gene>
<reference evidence="2 3" key="1">
    <citation type="submission" date="2019-01" db="EMBL/GenBank/DDBJ databases">
        <title>Genome sequencing of strain FW10M-9.</title>
        <authorList>
            <person name="Heo J."/>
            <person name="Kim S.-J."/>
            <person name="Kim J.-S."/>
            <person name="Hong S.-B."/>
            <person name="Kwon S.-W."/>
        </authorList>
    </citation>
    <scope>NUCLEOTIDE SEQUENCE [LARGE SCALE GENOMIC DNA]</scope>
    <source>
        <strain evidence="2 3">FW10M-9</strain>
    </source>
</reference>
<protein>
    <recommendedName>
        <fullName evidence="1">TerD domain-containing protein</fullName>
    </recommendedName>
</protein>
<dbReference type="OrthoDB" id="56224at2"/>
<dbReference type="Pfam" id="PF02342">
    <property type="entry name" value="TerD"/>
    <property type="match status" value="1"/>
</dbReference>
<dbReference type="AlphaFoldDB" id="A0A4P6F549"/>
<evidence type="ECO:0000259" key="1">
    <source>
        <dbReference type="Pfam" id="PF02342"/>
    </source>
</evidence>
<accession>A0A4P6F549</accession>
<dbReference type="Proteomes" id="UP000292118">
    <property type="component" value="Chromosome"/>
</dbReference>
<feature type="domain" description="TerD" evidence="1">
    <location>
        <begin position="1"/>
        <end position="56"/>
    </location>
</feature>
<keyword evidence="3" id="KW-1185">Reference proteome</keyword>
<dbReference type="EMBL" id="CP035493">
    <property type="protein sequence ID" value="QAY70734.1"/>
    <property type="molecule type" value="Genomic_DNA"/>
</dbReference>
<proteinExistence type="predicted"/>
<dbReference type="InterPro" id="IPR003325">
    <property type="entry name" value="TerD"/>
</dbReference>